<name>A0A914XRS6_9BILA</name>
<feature type="compositionally biased region" description="Polar residues" evidence="1">
    <location>
        <begin position="60"/>
        <end position="70"/>
    </location>
</feature>
<sequence>MGGGGAKGKTARRHGGLENDAPTGRAARRCPDSFGKDRTVDVMSAIDQAMGQDVAMSAEASASKQASNSRPAAGATGHRLRPYRTRAIAAASQQRHSTAKN</sequence>
<feature type="region of interest" description="Disordered" evidence="1">
    <location>
        <begin position="1"/>
        <end position="37"/>
    </location>
</feature>
<protein>
    <submittedName>
        <fullName evidence="3">Uncharacterized protein</fullName>
    </submittedName>
</protein>
<keyword evidence="2" id="KW-1185">Reference proteome</keyword>
<dbReference type="Proteomes" id="UP000887566">
    <property type="component" value="Unplaced"/>
</dbReference>
<evidence type="ECO:0000256" key="1">
    <source>
        <dbReference type="SAM" id="MobiDB-lite"/>
    </source>
</evidence>
<accession>A0A914XRS6</accession>
<feature type="region of interest" description="Disordered" evidence="1">
    <location>
        <begin position="55"/>
        <end position="101"/>
    </location>
</feature>
<dbReference type="AlphaFoldDB" id="A0A914XRS6"/>
<dbReference type="WBParaSite" id="PSAMB.scaffold99size80234.g1877.t1">
    <property type="protein sequence ID" value="PSAMB.scaffold99size80234.g1877.t1"/>
    <property type="gene ID" value="PSAMB.scaffold99size80234.g1877"/>
</dbReference>
<proteinExistence type="predicted"/>
<evidence type="ECO:0000313" key="3">
    <source>
        <dbReference type="WBParaSite" id="PSAMB.scaffold99size80234.g1877.t1"/>
    </source>
</evidence>
<reference evidence="3" key="1">
    <citation type="submission" date="2022-11" db="UniProtKB">
        <authorList>
            <consortium name="WormBaseParasite"/>
        </authorList>
    </citation>
    <scope>IDENTIFICATION</scope>
</reference>
<evidence type="ECO:0000313" key="2">
    <source>
        <dbReference type="Proteomes" id="UP000887566"/>
    </source>
</evidence>
<feature type="compositionally biased region" description="Polar residues" evidence="1">
    <location>
        <begin position="91"/>
        <end position="101"/>
    </location>
</feature>
<organism evidence="2 3">
    <name type="scientific">Plectus sambesii</name>
    <dbReference type="NCBI Taxonomy" id="2011161"/>
    <lineage>
        <taxon>Eukaryota</taxon>
        <taxon>Metazoa</taxon>
        <taxon>Ecdysozoa</taxon>
        <taxon>Nematoda</taxon>
        <taxon>Chromadorea</taxon>
        <taxon>Plectida</taxon>
        <taxon>Plectina</taxon>
        <taxon>Plectoidea</taxon>
        <taxon>Plectidae</taxon>
        <taxon>Plectus</taxon>
    </lineage>
</organism>